<keyword evidence="1 3" id="KW-0479">Metal-binding</keyword>
<gene>
    <name evidence="5" type="ORF">Golob_019765</name>
</gene>
<dbReference type="SUPFAM" id="SSF51197">
    <property type="entry name" value="Clavaminate synthase-like"/>
    <property type="match status" value="2"/>
</dbReference>
<dbReference type="Pfam" id="PF03171">
    <property type="entry name" value="2OG-FeII_Oxy"/>
    <property type="match status" value="1"/>
</dbReference>
<dbReference type="PANTHER" id="PTHR47990">
    <property type="entry name" value="2-OXOGLUTARATE (2OG) AND FE(II)-DEPENDENT OXYGENASE SUPERFAMILY PROTEIN-RELATED"/>
    <property type="match status" value="1"/>
</dbReference>
<comment type="caution">
    <text evidence="5">The sequence shown here is derived from an EMBL/GenBank/DDBJ whole genome shotgun (WGS) entry which is preliminary data.</text>
</comment>
<dbReference type="GO" id="GO:0016491">
    <property type="term" value="F:oxidoreductase activity"/>
    <property type="evidence" value="ECO:0007669"/>
    <property type="project" value="UniProtKB-KW"/>
</dbReference>
<dbReference type="Proteomes" id="UP000593572">
    <property type="component" value="Unassembled WGS sequence"/>
</dbReference>
<dbReference type="InterPro" id="IPR044861">
    <property type="entry name" value="IPNS-like_FE2OG_OXY"/>
</dbReference>
<evidence type="ECO:0000313" key="6">
    <source>
        <dbReference type="Proteomes" id="UP000593572"/>
    </source>
</evidence>
<dbReference type="PROSITE" id="PS51471">
    <property type="entry name" value="FE2OG_OXY"/>
    <property type="match status" value="1"/>
</dbReference>
<keyword evidence="2 3" id="KW-0408">Iron</keyword>
<dbReference type="Gene3D" id="2.60.120.330">
    <property type="entry name" value="B-lactam Antibiotic, Isopenicillin N Synthase, Chain"/>
    <property type="match status" value="1"/>
</dbReference>
<evidence type="ECO:0000256" key="3">
    <source>
        <dbReference type="RuleBase" id="RU003682"/>
    </source>
</evidence>
<dbReference type="InterPro" id="IPR027443">
    <property type="entry name" value="IPNS-like_sf"/>
</dbReference>
<evidence type="ECO:0000259" key="4">
    <source>
        <dbReference type="PROSITE" id="PS51471"/>
    </source>
</evidence>
<feature type="domain" description="Fe2OG dioxygenase" evidence="4">
    <location>
        <begin position="169"/>
        <end position="333"/>
    </location>
</feature>
<comment type="similarity">
    <text evidence="3">Belongs to the iron/ascorbate-dependent oxidoreductase family.</text>
</comment>
<keyword evidence="3" id="KW-0560">Oxidoreductase</keyword>
<accession>A0A7J8L8C9</accession>
<protein>
    <recommendedName>
        <fullName evidence="4">Fe2OG dioxygenase domain-containing protein</fullName>
    </recommendedName>
</protein>
<evidence type="ECO:0000256" key="2">
    <source>
        <dbReference type="ARBA" id="ARBA00023004"/>
    </source>
</evidence>
<name>A0A7J8L8C9_9ROSI</name>
<dbReference type="EMBL" id="JABEZX010000001">
    <property type="protein sequence ID" value="MBA0548680.1"/>
    <property type="molecule type" value="Genomic_DNA"/>
</dbReference>
<evidence type="ECO:0000256" key="1">
    <source>
        <dbReference type="ARBA" id="ARBA00022723"/>
    </source>
</evidence>
<reference evidence="5 6" key="1">
    <citation type="journal article" date="2019" name="Genome Biol. Evol.">
        <title>Insights into the evolution of the New World diploid cottons (Gossypium, subgenus Houzingenia) based on genome sequencing.</title>
        <authorList>
            <person name="Grover C.E."/>
            <person name="Arick M.A. 2nd"/>
            <person name="Thrash A."/>
            <person name="Conover J.L."/>
            <person name="Sanders W.S."/>
            <person name="Peterson D.G."/>
            <person name="Frelichowski J.E."/>
            <person name="Scheffler J.A."/>
            <person name="Scheffler B.E."/>
            <person name="Wendel J.F."/>
        </authorList>
    </citation>
    <scope>NUCLEOTIDE SEQUENCE [LARGE SCALE GENOMIC DNA]</scope>
    <source>
        <strain evidence="5">157</strain>
        <tissue evidence="5">Leaf</tissue>
    </source>
</reference>
<keyword evidence="6" id="KW-1185">Reference proteome</keyword>
<proteinExistence type="inferred from homology"/>
<sequence>MVGVPSPACLRAKKTRAVGIPVVDLSLDRSIVSELIVKACEEYGIFKVMNHGVHWEIISRLEGEGVQFFGKPAGDKQRAGPANPFGYGVKNIGLNGDKGELEYLLLHTNPFSIAERSESISNQPQNFTCTANDYIEAVKELASEVLDLVAEGLSIPDKHVFSRQIKDVQSDSILRFNHYPPVKNQDPSSKACKETQIGFGEHSDPQILTILRSNDVAGLEICLQDDGFWIPVPPDPTQFYVIIGDALRVSVLNHLLSTNSVICPVCNQTTQTYNAVLEYNVIMASTTEAYNPNNCSGGIGQVLTNGRFVSVRHRALANSSRNSRMSMMYFGAPPLNAIISPLPQFVSPQNPRLYRPFTWGEYKKAAYTSRLGDCRLDLFKLHITDDTLALFS</sequence>
<evidence type="ECO:0000313" key="5">
    <source>
        <dbReference type="EMBL" id="MBA0548680.1"/>
    </source>
</evidence>
<dbReference type="InterPro" id="IPR050231">
    <property type="entry name" value="Iron_ascorbate_oxido_reductase"/>
</dbReference>
<dbReference type="InterPro" id="IPR026992">
    <property type="entry name" value="DIOX_N"/>
</dbReference>
<organism evidence="5 6">
    <name type="scientific">Gossypium lobatum</name>
    <dbReference type="NCBI Taxonomy" id="34289"/>
    <lineage>
        <taxon>Eukaryota</taxon>
        <taxon>Viridiplantae</taxon>
        <taxon>Streptophyta</taxon>
        <taxon>Embryophyta</taxon>
        <taxon>Tracheophyta</taxon>
        <taxon>Spermatophyta</taxon>
        <taxon>Magnoliopsida</taxon>
        <taxon>eudicotyledons</taxon>
        <taxon>Gunneridae</taxon>
        <taxon>Pentapetalae</taxon>
        <taxon>rosids</taxon>
        <taxon>malvids</taxon>
        <taxon>Malvales</taxon>
        <taxon>Malvaceae</taxon>
        <taxon>Malvoideae</taxon>
        <taxon>Gossypium</taxon>
    </lineage>
</organism>
<dbReference type="InterPro" id="IPR005123">
    <property type="entry name" value="Oxoglu/Fe-dep_dioxygenase_dom"/>
</dbReference>
<dbReference type="GO" id="GO:0046872">
    <property type="term" value="F:metal ion binding"/>
    <property type="evidence" value="ECO:0007669"/>
    <property type="project" value="UniProtKB-KW"/>
</dbReference>
<dbReference type="Pfam" id="PF14226">
    <property type="entry name" value="DIOX_N"/>
    <property type="match status" value="1"/>
</dbReference>
<dbReference type="AlphaFoldDB" id="A0A7J8L8C9"/>